<name>A0AB39HRX6_9BACI</name>
<sequence>MRLPRGITGFHKAGEPALPEVDKKLFKQLCYNIILKTGGLVTQWTEAEYPNNYHLAQITTLHNHKDFLILLHQHFPFIAFASEIQHGEAIFIDVLEWKKYLSPYYQVLDAETLNQPFDEEQSSLSSDEIAEIRYWRPAIIGHIIFNQWG</sequence>
<organism evidence="1">
    <name type="scientific">Ornithinibacillus sp. 4-3</name>
    <dbReference type="NCBI Taxonomy" id="3231488"/>
    <lineage>
        <taxon>Bacteria</taxon>
        <taxon>Bacillati</taxon>
        <taxon>Bacillota</taxon>
        <taxon>Bacilli</taxon>
        <taxon>Bacillales</taxon>
        <taxon>Bacillaceae</taxon>
        <taxon>Ornithinibacillus</taxon>
    </lineage>
</organism>
<dbReference type="AlphaFoldDB" id="A0AB39HRX6"/>
<proteinExistence type="predicted"/>
<accession>A0AB39HRX6</accession>
<gene>
    <name evidence="1" type="ORF">AB4Y30_05985</name>
</gene>
<dbReference type="EMBL" id="CP162599">
    <property type="protein sequence ID" value="XDK33903.1"/>
    <property type="molecule type" value="Genomic_DNA"/>
</dbReference>
<evidence type="ECO:0000313" key="1">
    <source>
        <dbReference type="EMBL" id="XDK33903.1"/>
    </source>
</evidence>
<protein>
    <submittedName>
        <fullName evidence="1">Uncharacterized protein</fullName>
    </submittedName>
</protein>
<dbReference type="RefSeq" id="WP_368654581.1">
    <property type="nucleotide sequence ID" value="NZ_CP162599.1"/>
</dbReference>
<reference evidence="1" key="1">
    <citation type="submission" date="2024-07" db="EMBL/GenBank/DDBJ databases">
        <title>Halotolerant mesophilic bacterium Ornithinibacillus sp. 4-3, sp. nov., isolated from soil.</title>
        <authorList>
            <person name="Sidarenka A.V."/>
            <person name="Guliayeva D.E."/>
            <person name="Leanovich S.I."/>
            <person name="Hileuskaya K.S."/>
            <person name="Akhremchuk A.E."/>
            <person name="Sikolenko M.A."/>
            <person name="Valentovich L.N."/>
        </authorList>
    </citation>
    <scope>NUCLEOTIDE SEQUENCE</scope>
    <source>
        <strain evidence="1">4-3</strain>
    </source>
</reference>